<feature type="non-terminal residue" evidence="1">
    <location>
        <position position="1"/>
    </location>
</feature>
<dbReference type="AlphaFoldDB" id="X1TYN7"/>
<proteinExistence type="predicted"/>
<dbReference type="EMBL" id="BARW01019209">
    <property type="protein sequence ID" value="GAI92680.1"/>
    <property type="molecule type" value="Genomic_DNA"/>
</dbReference>
<dbReference type="Gene3D" id="3.20.20.480">
    <property type="entry name" value="Trimethylamine methyltransferase-like"/>
    <property type="match status" value="1"/>
</dbReference>
<name>X1TYN7_9ZZZZ</name>
<reference evidence="1" key="1">
    <citation type="journal article" date="2014" name="Front. Microbiol.">
        <title>High frequency of phylogenetically diverse reductive dehalogenase-homologous genes in deep subseafloor sedimentary metagenomes.</title>
        <authorList>
            <person name="Kawai M."/>
            <person name="Futagami T."/>
            <person name="Toyoda A."/>
            <person name="Takaki Y."/>
            <person name="Nishi S."/>
            <person name="Hori S."/>
            <person name="Arai W."/>
            <person name="Tsubouchi T."/>
            <person name="Morono Y."/>
            <person name="Uchiyama I."/>
            <person name="Ito T."/>
            <person name="Fujiyama A."/>
            <person name="Inagaki F."/>
            <person name="Takami H."/>
        </authorList>
    </citation>
    <scope>NUCLEOTIDE SEQUENCE</scope>
    <source>
        <strain evidence="1">Expedition CK06-06</strain>
    </source>
</reference>
<sequence length="47" mass="5127">KWLAEGGKDARQRAREIAINILATQKPLAISSDIQAKIKSGVKGMTY</sequence>
<protein>
    <submittedName>
        <fullName evidence="1">Uncharacterized protein</fullName>
    </submittedName>
</protein>
<evidence type="ECO:0000313" key="1">
    <source>
        <dbReference type="EMBL" id="GAI92680.1"/>
    </source>
</evidence>
<organism evidence="1">
    <name type="scientific">marine sediment metagenome</name>
    <dbReference type="NCBI Taxonomy" id="412755"/>
    <lineage>
        <taxon>unclassified sequences</taxon>
        <taxon>metagenomes</taxon>
        <taxon>ecological metagenomes</taxon>
    </lineage>
</organism>
<comment type="caution">
    <text evidence="1">The sequence shown here is derived from an EMBL/GenBank/DDBJ whole genome shotgun (WGS) entry which is preliminary data.</text>
</comment>
<dbReference type="InterPro" id="IPR038601">
    <property type="entry name" value="MttB-like_sf"/>
</dbReference>
<accession>X1TYN7</accession>
<gene>
    <name evidence="1" type="ORF">S12H4_32725</name>
</gene>